<dbReference type="PANTHER" id="PTHR47487">
    <property type="entry name" value="OS06G0651300 PROTEIN-RELATED"/>
    <property type="match status" value="1"/>
</dbReference>
<dbReference type="Gene3D" id="3.30.160.60">
    <property type="entry name" value="Classic Zinc Finger"/>
    <property type="match status" value="2"/>
</dbReference>
<dbReference type="InterPro" id="IPR036236">
    <property type="entry name" value="Znf_C2H2_sf"/>
</dbReference>
<dbReference type="Pfam" id="PF12874">
    <property type="entry name" value="zf-met"/>
    <property type="match status" value="2"/>
</dbReference>
<dbReference type="InterPro" id="IPR013087">
    <property type="entry name" value="Znf_C2H2_type"/>
</dbReference>
<feature type="domain" description="C2H2-type" evidence="1">
    <location>
        <begin position="62"/>
        <end position="84"/>
    </location>
</feature>
<dbReference type="EMBL" id="JBANAX010000292">
    <property type="protein sequence ID" value="KAL1215094.1"/>
    <property type="molecule type" value="Genomic_DNA"/>
</dbReference>
<evidence type="ECO:0000259" key="1">
    <source>
        <dbReference type="PROSITE" id="PS00028"/>
    </source>
</evidence>
<name>A0ABD1BFG7_CARAN</name>
<sequence>MHSDLVCGRKKHRSFCELCNVNCSNHDLISHLSGKRHRTKVVQVARERPFVSNSTEPKCVWCRVCRISFTSEARYETHILGRSHQDELELSKRAFR</sequence>
<proteinExistence type="predicted"/>
<dbReference type="PROSITE" id="PS00028">
    <property type="entry name" value="ZINC_FINGER_C2H2_1"/>
    <property type="match status" value="1"/>
</dbReference>
<dbReference type="PANTHER" id="PTHR47487:SF8">
    <property type="entry name" value="OS08G0270900 PROTEIN"/>
    <property type="match status" value="1"/>
</dbReference>
<comment type="caution">
    <text evidence="2">The sequence shown here is derived from an EMBL/GenBank/DDBJ whole genome shotgun (WGS) entry which is preliminary data.</text>
</comment>
<evidence type="ECO:0000313" key="3">
    <source>
        <dbReference type="Proteomes" id="UP001558713"/>
    </source>
</evidence>
<dbReference type="SUPFAM" id="SSF57667">
    <property type="entry name" value="beta-beta-alpha zinc fingers"/>
    <property type="match status" value="2"/>
</dbReference>
<protein>
    <recommendedName>
        <fullName evidence="1">C2H2-type domain-containing protein</fullName>
    </recommendedName>
</protein>
<dbReference type="SMART" id="SM00451">
    <property type="entry name" value="ZnF_U1"/>
    <property type="match status" value="2"/>
</dbReference>
<dbReference type="AlphaFoldDB" id="A0ABD1BFG7"/>
<accession>A0ABD1BFG7</accession>
<dbReference type="Proteomes" id="UP001558713">
    <property type="component" value="Unassembled WGS sequence"/>
</dbReference>
<keyword evidence="3" id="KW-1185">Reference proteome</keyword>
<evidence type="ECO:0000313" key="2">
    <source>
        <dbReference type="EMBL" id="KAL1215094.1"/>
    </source>
</evidence>
<dbReference type="InterPro" id="IPR003604">
    <property type="entry name" value="Matrin/U1-like-C_Znf_C2H2"/>
</dbReference>
<reference evidence="2 3" key="1">
    <citation type="submission" date="2024-04" db="EMBL/GenBank/DDBJ databases">
        <title>Genome assembly C_amara_ONT_v2.</title>
        <authorList>
            <person name="Yant L."/>
            <person name="Moore C."/>
            <person name="Slenker M."/>
        </authorList>
    </citation>
    <scope>NUCLEOTIDE SEQUENCE [LARGE SCALE GENOMIC DNA]</scope>
    <source>
        <tissue evidence="2">Leaf</tissue>
    </source>
</reference>
<organism evidence="2 3">
    <name type="scientific">Cardamine amara subsp. amara</name>
    <dbReference type="NCBI Taxonomy" id="228776"/>
    <lineage>
        <taxon>Eukaryota</taxon>
        <taxon>Viridiplantae</taxon>
        <taxon>Streptophyta</taxon>
        <taxon>Embryophyta</taxon>
        <taxon>Tracheophyta</taxon>
        <taxon>Spermatophyta</taxon>
        <taxon>Magnoliopsida</taxon>
        <taxon>eudicotyledons</taxon>
        <taxon>Gunneridae</taxon>
        <taxon>Pentapetalae</taxon>
        <taxon>rosids</taxon>
        <taxon>malvids</taxon>
        <taxon>Brassicales</taxon>
        <taxon>Brassicaceae</taxon>
        <taxon>Cardamineae</taxon>
        <taxon>Cardamine</taxon>
    </lineage>
</organism>
<gene>
    <name evidence="2" type="ORF">V5N11_007669</name>
</gene>